<dbReference type="GO" id="GO:0032039">
    <property type="term" value="C:integrator complex"/>
    <property type="evidence" value="ECO:0000318"/>
    <property type="project" value="GO_Central"/>
</dbReference>
<comment type="subcellular location">
    <subcellularLocation>
        <location evidence="2">Cytoplasm</location>
    </subcellularLocation>
    <subcellularLocation>
        <location evidence="1">Nucleus</location>
    </subcellularLocation>
</comment>
<keyword evidence="4" id="KW-0963">Cytoplasm</keyword>
<dbReference type="Pfam" id="PF16661">
    <property type="entry name" value="Lactamase_B_6"/>
    <property type="match status" value="1"/>
</dbReference>
<proteinExistence type="inferred from homology"/>
<evidence type="ECO:0000313" key="8">
    <source>
        <dbReference type="Proteomes" id="UP000008311"/>
    </source>
</evidence>
<dbReference type="SMART" id="SM01027">
    <property type="entry name" value="Beta-Casp"/>
    <property type="match status" value="1"/>
</dbReference>
<dbReference type="Pfam" id="PF10996">
    <property type="entry name" value="Beta-Casp"/>
    <property type="match status" value="1"/>
</dbReference>
<dbReference type="InParanoid" id="B9S321"/>
<feature type="domain" description="Beta-Casp" evidence="6">
    <location>
        <begin position="367"/>
        <end position="492"/>
    </location>
</feature>
<dbReference type="OrthoDB" id="5600060at2759"/>
<dbReference type="PANTHER" id="PTHR46094:SF1">
    <property type="entry name" value="INTEGRATOR COMPLEX SUBUNIT 9"/>
    <property type="match status" value="1"/>
</dbReference>
<keyword evidence="8" id="KW-1185">Reference proteome</keyword>
<dbReference type="EMBL" id="EQ973855">
    <property type="protein sequence ID" value="EEF42006.1"/>
    <property type="molecule type" value="Genomic_DNA"/>
</dbReference>
<protein>
    <recommendedName>
        <fullName evidence="6">Beta-Casp domain-containing protein</fullName>
    </recommendedName>
</protein>
<accession>B9S321</accession>
<keyword evidence="5" id="KW-0539">Nucleus</keyword>
<reference evidence="8" key="1">
    <citation type="journal article" date="2010" name="Nat. Biotechnol.">
        <title>Draft genome sequence of the oilseed species Ricinus communis.</title>
        <authorList>
            <person name="Chan A.P."/>
            <person name="Crabtree J."/>
            <person name="Zhao Q."/>
            <person name="Lorenzi H."/>
            <person name="Orvis J."/>
            <person name="Puiu D."/>
            <person name="Melake-Berhan A."/>
            <person name="Jones K.M."/>
            <person name="Redman J."/>
            <person name="Chen G."/>
            <person name="Cahoon E.B."/>
            <person name="Gedil M."/>
            <person name="Stanke M."/>
            <person name="Haas B.J."/>
            <person name="Wortman J.R."/>
            <person name="Fraser-Liggett C.M."/>
            <person name="Ravel J."/>
            <person name="Rabinowicz P.D."/>
        </authorList>
    </citation>
    <scope>NUCLEOTIDE SEQUENCE [LARGE SCALE GENOMIC DNA]</scope>
    <source>
        <strain evidence="8">cv. Hale</strain>
    </source>
</reference>
<evidence type="ECO:0000256" key="2">
    <source>
        <dbReference type="ARBA" id="ARBA00004496"/>
    </source>
</evidence>
<name>B9S321_RICCO</name>
<dbReference type="Proteomes" id="UP000008311">
    <property type="component" value="Unassembled WGS sequence"/>
</dbReference>
<sequence length="705" mass="79087">MKFTCLSKGNGFHFPPCCILDMSGYRILFDCPLDLSSLTIFSPVPADFCPILPEEHPNCSLHDSLRVELETGKMWGMEKPLDVQNLIYAEPWYKTAKNLHLWDPSSIDIVLISSTMGMLGLPFLTQCKGFSAKIYATEATARVGQLIMEDLVSMHVEFRQFYGSEESDPQWMRWEELELLPSELREVTLGKDGSELGAWFPLYSSVDVKDCMQKIEMLKYAEAACYNGELVIKAFSSGIEIGSCNWLIEGPKENMAWVSSSIFLSTHAMEFDYHALRGTDLILYSDFSSQDVIEDVEQHESYFVSANHNLSSLSADGDNWKELNDCLLSNDESIEESDKLAFLCSCVVGSVKAGGSVLVPLNRLGIIMQLLEQISIFLESSAIKVPIYVISSVAAELLAFTNIIPEWLCKFRQEKLFSGEPLFSHVELMKDKKLHVFPAVHSPNLITNWQEPCIVFASHWNLRLGPVVPLLRRWRRDENSLLVLEDGLDADMALLPFKPIAMKVLQCSFLSGIRTQKIQPLLKILHPKVVLFPEDLKQHINASSSSSHPFSVLYYTENETQEIQSLKDSSDVEIATDLATRFCWKKLKRKDTDITRLEGELLIDDSKHRLVSGKKVSVSSQSRQLLLCGVVDMEKLLGTLSKMGFNGSIERNMNDGESDSVGIIKIHDPKEALIEVGGMSTVINAPDENLASVIFEAISTLLDVI</sequence>
<evidence type="ECO:0000256" key="4">
    <source>
        <dbReference type="ARBA" id="ARBA00022490"/>
    </source>
</evidence>
<dbReference type="GO" id="GO:0034472">
    <property type="term" value="P:snRNA 3'-end processing"/>
    <property type="evidence" value="ECO:0000318"/>
    <property type="project" value="GO_Central"/>
</dbReference>
<comment type="similarity">
    <text evidence="3">Belongs to the metallo-beta-lactamase superfamily. RNA-metabolizing metallo-beta-lactamase-like family. INTS9 subfamily.</text>
</comment>
<dbReference type="InterPro" id="IPR027074">
    <property type="entry name" value="Integrator_9su"/>
</dbReference>
<dbReference type="STRING" id="3988.B9S321"/>
<dbReference type="AlphaFoldDB" id="B9S321"/>
<dbReference type="Gene3D" id="3.60.15.10">
    <property type="entry name" value="Ribonuclease Z/Hydroxyacylglutathione hydrolase-like"/>
    <property type="match status" value="1"/>
</dbReference>
<organism evidence="7 8">
    <name type="scientific">Ricinus communis</name>
    <name type="common">Castor bean</name>
    <dbReference type="NCBI Taxonomy" id="3988"/>
    <lineage>
        <taxon>Eukaryota</taxon>
        <taxon>Viridiplantae</taxon>
        <taxon>Streptophyta</taxon>
        <taxon>Embryophyta</taxon>
        <taxon>Tracheophyta</taxon>
        <taxon>Spermatophyta</taxon>
        <taxon>Magnoliopsida</taxon>
        <taxon>eudicotyledons</taxon>
        <taxon>Gunneridae</taxon>
        <taxon>Pentapetalae</taxon>
        <taxon>rosids</taxon>
        <taxon>fabids</taxon>
        <taxon>Malpighiales</taxon>
        <taxon>Euphorbiaceae</taxon>
        <taxon>Acalyphoideae</taxon>
        <taxon>Acalypheae</taxon>
        <taxon>Ricinus</taxon>
    </lineage>
</organism>
<dbReference type="InterPro" id="IPR036866">
    <property type="entry name" value="RibonucZ/Hydroxyglut_hydro"/>
</dbReference>
<dbReference type="FunCoup" id="B9S321">
    <property type="interactions" value="2605"/>
</dbReference>
<dbReference type="eggNOG" id="KOG1138">
    <property type="taxonomic scope" value="Eukaryota"/>
</dbReference>
<dbReference type="Gene3D" id="3.40.50.10890">
    <property type="match status" value="1"/>
</dbReference>
<dbReference type="InterPro" id="IPR022712">
    <property type="entry name" value="Beta_Casp"/>
</dbReference>
<evidence type="ECO:0000256" key="1">
    <source>
        <dbReference type="ARBA" id="ARBA00004123"/>
    </source>
</evidence>
<dbReference type="SUPFAM" id="SSF56281">
    <property type="entry name" value="Metallo-hydrolase/oxidoreductase"/>
    <property type="match status" value="1"/>
</dbReference>
<dbReference type="GO" id="GO:0005737">
    <property type="term" value="C:cytoplasm"/>
    <property type="evidence" value="ECO:0007669"/>
    <property type="project" value="UniProtKB-SubCell"/>
</dbReference>
<gene>
    <name evidence="7" type="ORF">RCOM_1194550</name>
</gene>
<evidence type="ECO:0000256" key="5">
    <source>
        <dbReference type="ARBA" id="ARBA00023242"/>
    </source>
</evidence>
<evidence type="ECO:0000313" key="7">
    <source>
        <dbReference type="EMBL" id="EEF42006.1"/>
    </source>
</evidence>
<dbReference type="InterPro" id="IPR001279">
    <property type="entry name" value="Metallo-B-lactamas"/>
</dbReference>
<evidence type="ECO:0000259" key="6">
    <source>
        <dbReference type="SMART" id="SM01027"/>
    </source>
</evidence>
<dbReference type="PANTHER" id="PTHR46094">
    <property type="entry name" value="INTEGRATOR COMPLEX SUBUNIT 9"/>
    <property type="match status" value="1"/>
</dbReference>
<evidence type="ECO:0000256" key="3">
    <source>
        <dbReference type="ARBA" id="ARBA00006861"/>
    </source>
</evidence>
<dbReference type="KEGG" id="rcu:8277815"/>